<gene>
    <name evidence="1" type="ORF">MENT_LOCUS22233</name>
</gene>
<evidence type="ECO:0000313" key="1">
    <source>
        <dbReference type="EMBL" id="CAD2170808.1"/>
    </source>
</evidence>
<dbReference type="Proteomes" id="UP000580250">
    <property type="component" value="Unassembled WGS sequence"/>
</dbReference>
<reference evidence="1 2" key="1">
    <citation type="submission" date="2020-08" db="EMBL/GenBank/DDBJ databases">
        <authorList>
            <person name="Koutsovoulos G."/>
            <person name="Danchin GJ E."/>
        </authorList>
    </citation>
    <scope>NUCLEOTIDE SEQUENCE [LARGE SCALE GENOMIC DNA]</scope>
</reference>
<organism evidence="1 2">
    <name type="scientific">Meloidogyne enterolobii</name>
    <name type="common">Root-knot nematode worm</name>
    <name type="synonym">Meloidogyne mayaguensis</name>
    <dbReference type="NCBI Taxonomy" id="390850"/>
    <lineage>
        <taxon>Eukaryota</taxon>
        <taxon>Metazoa</taxon>
        <taxon>Ecdysozoa</taxon>
        <taxon>Nematoda</taxon>
        <taxon>Chromadorea</taxon>
        <taxon>Rhabditida</taxon>
        <taxon>Tylenchina</taxon>
        <taxon>Tylenchomorpha</taxon>
        <taxon>Tylenchoidea</taxon>
        <taxon>Meloidogynidae</taxon>
        <taxon>Meloidogyninae</taxon>
        <taxon>Meloidogyne</taxon>
    </lineage>
</organism>
<comment type="caution">
    <text evidence="1">The sequence shown here is derived from an EMBL/GenBank/DDBJ whole genome shotgun (WGS) entry which is preliminary data.</text>
</comment>
<dbReference type="EMBL" id="CAJEWN010000174">
    <property type="protein sequence ID" value="CAD2170808.1"/>
    <property type="molecule type" value="Genomic_DNA"/>
</dbReference>
<evidence type="ECO:0000313" key="2">
    <source>
        <dbReference type="Proteomes" id="UP000580250"/>
    </source>
</evidence>
<sequence length="95" mass="11057">MDNDPQLSYRIRAKSIKKAIKQAPEYGQIDILINTVKMAIMENEENSPFPEMKKEVKRLTKTDVSDLSNDLTRILKKFLETTESNKKQTEELKNI</sequence>
<protein>
    <submittedName>
        <fullName evidence="1">Uncharacterized protein</fullName>
    </submittedName>
</protein>
<name>A0A6V7V8R5_MELEN</name>
<dbReference type="AlphaFoldDB" id="A0A6V7V8R5"/>
<accession>A0A6V7V8R5</accession>
<proteinExistence type="predicted"/>